<dbReference type="Pfam" id="PF06955">
    <property type="entry name" value="XET_C"/>
    <property type="match status" value="1"/>
</dbReference>
<dbReference type="InterPro" id="IPR044791">
    <property type="entry name" value="Beta-glucanase/XTH"/>
</dbReference>
<dbReference type="AlphaFoldDB" id="A0AAE1MKU1"/>
<dbReference type="FunFam" id="2.60.120.200:FF:000025">
    <property type="entry name" value="Xyloglucan endotransglucosylase/hydrolase"/>
    <property type="match status" value="1"/>
</dbReference>
<protein>
    <recommendedName>
        <fullName evidence="11">Xyloglucan endotransglucosylase/hydrolase</fullName>
        <ecNumber evidence="11">2.4.1.207</ecNumber>
    </recommendedName>
</protein>
<keyword evidence="7" id="KW-1015">Disulfide bond</keyword>
<keyword evidence="8 11" id="KW-0326">Glycosidase</keyword>
<dbReference type="InterPro" id="IPR010713">
    <property type="entry name" value="XET_C"/>
</dbReference>
<dbReference type="Proteomes" id="UP001293593">
    <property type="component" value="Unassembled WGS sequence"/>
</dbReference>
<feature type="active site" description="Nucleophile" evidence="10">
    <location>
        <position position="106"/>
    </location>
</feature>
<gene>
    <name evidence="13" type="ORF">QN277_024963</name>
</gene>
<feature type="domain" description="GH16" evidence="12">
    <location>
        <begin position="4"/>
        <end position="215"/>
    </location>
</feature>
<keyword evidence="4 11" id="KW-0808">Transferase</keyword>
<dbReference type="GO" id="GO:0071555">
    <property type="term" value="P:cell wall organization"/>
    <property type="evidence" value="ECO:0007669"/>
    <property type="project" value="UniProtKB-KW"/>
</dbReference>
<comment type="similarity">
    <text evidence="11">Belongs to the glycosyl hydrolase 16 family.</text>
</comment>
<keyword evidence="1 11" id="KW-0134">Cell wall</keyword>
<dbReference type="SUPFAM" id="SSF49899">
    <property type="entry name" value="Concanavalin A-like lectins/glucanases"/>
    <property type="match status" value="1"/>
</dbReference>
<dbReference type="InterPro" id="IPR000757">
    <property type="entry name" value="Beta-glucanase-like"/>
</dbReference>
<comment type="caution">
    <text evidence="13">The sequence shown here is derived from an EMBL/GenBank/DDBJ whole genome shotgun (WGS) entry which is preliminary data.</text>
</comment>
<evidence type="ECO:0000256" key="8">
    <source>
        <dbReference type="ARBA" id="ARBA00023295"/>
    </source>
</evidence>
<evidence type="ECO:0000256" key="11">
    <source>
        <dbReference type="RuleBase" id="RU361120"/>
    </source>
</evidence>
<evidence type="ECO:0000256" key="6">
    <source>
        <dbReference type="ARBA" id="ARBA00022801"/>
    </source>
</evidence>
<dbReference type="InterPro" id="IPR016455">
    <property type="entry name" value="XTH"/>
</dbReference>
<feature type="chain" id="PRO_5041776700" description="Xyloglucan endotransglucosylase/hydrolase" evidence="11">
    <location>
        <begin position="20"/>
        <end position="290"/>
    </location>
</feature>
<keyword evidence="14" id="KW-1185">Reference proteome</keyword>
<reference evidence="13" key="1">
    <citation type="submission" date="2023-10" db="EMBL/GenBank/DDBJ databases">
        <title>Chromosome-level genome of the transformable northern wattle, Acacia crassicarpa.</title>
        <authorList>
            <person name="Massaro I."/>
            <person name="Sinha N.R."/>
            <person name="Poethig S."/>
            <person name="Leichty A.R."/>
        </authorList>
    </citation>
    <scope>NUCLEOTIDE SEQUENCE</scope>
    <source>
        <strain evidence="13">Acra3RX</strain>
        <tissue evidence="13">Leaf</tissue>
    </source>
</reference>
<dbReference type="GO" id="GO:0042546">
    <property type="term" value="P:cell wall biogenesis"/>
    <property type="evidence" value="ECO:0007669"/>
    <property type="project" value="InterPro"/>
</dbReference>
<evidence type="ECO:0000313" key="14">
    <source>
        <dbReference type="Proteomes" id="UP001293593"/>
    </source>
</evidence>
<dbReference type="EC" id="2.4.1.207" evidence="11"/>
<dbReference type="CDD" id="cd02176">
    <property type="entry name" value="GH16_XET"/>
    <property type="match status" value="1"/>
</dbReference>
<evidence type="ECO:0000256" key="5">
    <source>
        <dbReference type="ARBA" id="ARBA00022729"/>
    </source>
</evidence>
<dbReference type="GO" id="GO:0010411">
    <property type="term" value="P:xyloglucan metabolic process"/>
    <property type="evidence" value="ECO:0007669"/>
    <property type="project" value="InterPro"/>
</dbReference>
<keyword evidence="11" id="KW-0961">Cell wall biogenesis/degradation</keyword>
<dbReference type="Gene3D" id="2.60.120.200">
    <property type="match status" value="1"/>
</dbReference>
<feature type="signal peptide" evidence="11">
    <location>
        <begin position="1"/>
        <end position="19"/>
    </location>
</feature>
<comment type="PTM">
    <text evidence="11">Contains at least one intrachain disulfide bond essential for its enzymatic activity.</text>
</comment>
<dbReference type="Pfam" id="PF00722">
    <property type="entry name" value="Glyco_hydro_16"/>
    <property type="match status" value="1"/>
</dbReference>
<sequence>MSCLIFFLVPFLVCGGAFGSGRNGKIGFDENYKVIWGGDHVVSLNQGKGIQLSMDKVSGSGFGSKMNYGSGFFHLKIKVPDRDSAGVVTAYYLTSQGERHDEVDFEFLGNREGKPYTLQTNIFAEGKGNKEQRIRLWFDPSADFHDYRILWNPHQLVFYVDNIPIRVYKNKSNVGVAYPTKAMQIEATLWDGDSWATDGGKAKTNWTFAPFKAYLQGFDINGCHLQSSTTHNNNFACASDKFWWNKQQFWQLSPTQQVAYHNVKTKYLTYDYCSDKTRFPVPPLECSYNY</sequence>
<evidence type="ECO:0000256" key="10">
    <source>
        <dbReference type="PIRSR" id="PIRSR005604-1"/>
    </source>
</evidence>
<accession>A0AAE1MKU1</accession>
<evidence type="ECO:0000259" key="12">
    <source>
        <dbReference type="PROSITE" id="PS51762"/>
    </source>
</evidence>
<comment type="subcellular location">
    <subcellularLocation>
        <location evidence="11">Secreted</location>
        <location evidence="11">Cell wall</location>
    </subcellularLocation>
    <subcellularLocation>
        <location evidence="11">Secreted</location>
        <location evidence="11">Extracellular space</location>
        <location evidence="11">Apoplast</location>
    </subcellularLocation>
</comment>
<evidence type="ECO:0000256" key="1">
    <source>
        <dbReference type="ARBA" id="ARBA00022512"/>
    </source>
</evidence>
<dbReference type="InterPro" id="IPR013320">
    <property type="entry name" value="ConA-like_dom_sf"/>
</dbReference>
<keyword evidence="5 11" id="KW-0732">Signal</keyword>
<dbReference type="GO" id="GO:0004553">
    <property type="term" value="F:hydrolase activity, hydrolyzing O-glycosyl compounds"/>
    <property type="evidence" value="ECO:0007669"/>
    <property type="project" value="InterPro"/>
</dbReference>
<evidence type="ECO:0000256" key="4">
    <source>
        <dbReference type="ARBA" id="ARBA00022679"/>
    </source>
</evidence>
<dbReference type="GO" id="GO:0016762">
    <property type="term" value="F:xyloglucan:xyloglucosyl transferase activity"/>
    <property type="evidence" value="ECO:0007669"/>
    <property type="project" value="UniProtKB-EC"/>
</dbReference>
<comment type="function">
    <text evidence="9 11">Catalyzes xyloglucan endohydrolysis (XEH) and/or endotransglycosylation (XET). Cleaves and religates xyloglucan polymers, an essential constituent of the primary cell wall, and thereby participates in cell wall construction of growing tissues.</text>
</comment>
<evidence type="ECO:0000256" key="7">
    <source>
        <dbReference type="ARBA" id="ARBA00023157"/>
    </source>
</evidence>
<keyword evidence="2 11" id="KW-0052">Apoplast</keyword>
<keyword evidence="3 11" id="KW-0964">Secreted</keyword>
<organism evidence="13 14">
    <name type="scientific">Acacia crassicarpa</name>
    <name type="common">northern wattle</name>
    <dbReference type="NCBI Taxonomy" id="499986"/>
    <lineage>
        <taxon>Eukaryota</taxon>
        <taxon>Viridiplantae</taxon>
        <taxon>Streptophyta</taxon>
        <taxon>Embryophyta</taxon>
        <taxon>Tracheophyta</taxon>
        <taxon>Spermatophyta</taxon>
        <taxon>Magnoliopsida</taxon>
        <taxon>eudicotyledons</taxon>
        <taxon>Gunneridae</taxon>
        <taxon>Pentapetalae</taxon>
        <taxon>rosids</taxon>
        <taxon>fabids</taxon>
        <taxon>Fabales</taxon>
        <taxon>Fabaceae</taxon>
        <taxon>Caesalpinioideae</taxon>
        <taxon>mimosoid clade</taxon>
        <taxon>Acacieae</taxon>
        <taxon>Acacia</taxon>
    </lineage>
</organism>
<dbReference type="PANTHER" id="PTHR31062">
    <property type="entry name" value="XYLOGLUCAN ENDOTRANSGLUCOSYLASE/HYDROLASE PROTEIN 8-RELATED"/>
    <property type="match status" value="1"/>
</dbReference>
<dbReference type="EMBL" id="JAWXYG010000007">
    <property type="protein sequence ID" value="KAK4268285.1"/>
    <property type="molecule type" value="Genomic_DNA"/>
</dbReference>
<evidence type="ECO:0000313" key="13">
    <source>
        <dbReference type="EMBL" id="KAK4268285.1"/>
    </source>
</evidence>
<name>A0AAE1MKU1_9FABA</name>
<dbReference type="PROSITE" id="PS51762">
    <property type="entry name" value="GH16_2"/>
    <property type="match status" value="1"/>
</dbReference>
<evidence type="ECO:0000256" key="9">
    <source>
        <dbReference type="ARBA" id="ARBA00058567"/>
    </source>
</evidence>
<proteinExistence type="inferred from homology"/>
<feature type="active site" description="Nucleophile" evidence="10">
    <location>
        <position position="102"/>
    </location>
</feature>
<evidence type="ECO:0000256" key="2">
    <source>
        <dbReference type="ARBA" id="ARBA00022523"/>
    </source>
</evidence>
<evidence type="ECO:0000256" key="3">
    <source>
        <dbReference type="ARBA" id="ARBA00022525"/>
    </source>
</evidence>
<dbReference type="PIRSF" id="PIRSF005604">
    <property type="entry name" value="XET"/>
    <property type="match status" value="1"/>
</dbReference>
<keyword evidence="6 11" id="KW-0378">Hydrolase</keyword>
<dbReference type="GO" id="GO:0048046">
    <property type="term" value="C:apoplast"/>
    <property type="evidence" value="ECO:0007669"/>
    <property type="project" value="UniProtKB-SubCell"/>
</dbReference>